<feature type="transmembrane region" description="Helical" evidence="1">
    <location>
        <begin position="204"/>
        <end position="222"/>
    </location>
</feature>
<dbReference type="Proteomes" id="UP000236735">
    <property type="component" value="Unassembled WGS sequence"/>
</dbReference>
<evidence type="ECO:0000313" key="3">
    <source>
        <dbReference type="EMBL" id="SEF39808.1"/>
    </source>
</evidence>
<keyword evidence="1" id="KW-1133">Transmembrane helix</keyword>
<dbReference type="Pfam" id="PF04235">
    <property type="entry name" value="DUF418"/>
    <property type="match status" value="1"/>
</dbReference>
<dbReference type="EMBL" id="FNUV01000001">
    <property type="protein sequence ID" value="SEF39808.1"/>
    <property type="molecule type" value="Genomic_DNA"/>
</dbReference>
<reference evidence="3 4" key="1">
    <citation type="submission" date="2016-10" db="EMBL/GenBank/DDBJ databases">
        <authorList>
            <person name="de Groot N.N."/>
        </authorList>
    </citation>
    <scope>NUCLEOTIDE SEQUENCE [LARGE SCALE GENOMIC DNA]</scope>
    <source>
        <strain evidence="3 4">AR32</strain>
    </source>
</reference>
<protein>
    <recommendedName>
        <fullName evidence="2">DUF418 domain-containing protein</fullName>
    </recommendedName>
</protein>
<feature type="transmembrane region" description="Helical" evidence="1">
    <location>
        <begin position="234"/>
        <end position="254"/>
    </location>
</feature>
<organism evidence="3 4">
    <name type="scientific">Xylanibacter ruminicola</name>
    <name type="common">Prevotella ruminicola</name>
    <dbReference type="NCBI Taxonomy" id="839"/>
    <lineage>
        <taxon>Bacteria</taxon>
        <taxon>Pseudomonadati</taxon>
        <taxon>Bacteroidota</taxon>
        <taxon>Bacteroidia</taxon>
        <taxon>Bacteroidales</taxon>
        <taxon>Prevotellaceae</taxon>
        <taxon>Xylanibacter</taxon>
    </lineage>
</organism>
<feature type="transmembrane region" description="Helical" evidence="1">
    <location>
        <begin position="65"/>
        <end position="83"/>
    </location>
</feature>
<feature type="transmembrane region" description="Helical" evidence="1">
    <location>
        <begin position="266"/>
        <end position="286"/>
    </location>
</feature>
<proteinExistence type="predicted"/>
<dbReference type="InterPro" id="IPR052529">
    <property type="entry name" value="Bact_Transport_Assoc"/>
</dbReference>
<feature type="transmembrane region" description="Helical" evidence="1">
    <location>
        <begin position="330"/>
        <end position="348"/>
    </location>
</feature>
<feature type="transmembrane region" description="Helical" evidence="1">
    <location>
        <begin position="118"/>
        <end position="135"/>
    </location>
</feature>
<evidence type="ECO:0000313" key="4">
    <source>
        <dbReference type="Proteomes" id="UP000236735"/>
    </source>
</evidence>
<dbReference type="PANTHER" id="PTHR30590">
    <property type="entry name" value="INNER MEMBRANE PROTEIN"/>
    <property type="match status" value="1"/>
</dbReference>
<gene>
    <name evidence="3" type="ORF">SAMN05216354_0227</name>
</gene>
<feature type="transmembrane region" description="Helical" evidence="1">
    <location>
        <begin position="142"/>
        <end position="162"/>
    </location>
</feature>
<dbReference type="PANTHER" id="PTHR30590:SF2">
    <property type="entry name" value="INNER MEMBRANE PROTEIN"/>
    <property type="match status" value="1"/>
</dbReference>
<evidence type="ECO:0000259" key="2">
    <source>
        <dbReference type="Pfam" id="PF04235"/>
    </source>
</evidence>
<keyword evidence="1" id="KW-0472">Membrane</keyword>
<dbReference type="AlphaFoldDB" id="A0A1H5RQ06"/>
<keyword evidence="1" id="KW-0812">Transmembrane</keyword>
<evidence type="ECO:0000256" key="1">
    <source>
        <dbReference type="SAM" id="Phobius"/>
    </source>
</evidence>
<feature type="domain" description="DUF418" evidence="2">
    <location>
        <begin position="221"/>
        <end position="371"/>
    </location>
</feature>
<feature type="transmembrane region" description="Helical" evidence="1">
    <location>
        <begin position="95"/>
        <end position="112"/>
    </location>
</feature>
<accession>A0A1H5RQ06</accession>
<feature type="transmembrane region" description="Helical" evidence="1">
    <location>
        <begin position="307"/>
        <end position="324"/>
    </location>
</feature>
<name>A0A1H5RQ06_XYLRU</name>
<sequence length="379" mass="43250">MYATRYQPNTRIDVADALRGIAVAGIILYHSVEHFNIFTQEPIVHALSSDQQVADVLAWLLSGKMYGIFAMLFGLSFFIMNDNQQQKGRSFSGRFAWRMCLLFGFGLINVAFYDGDILMLYAVYGLLLIPISYLPSRVVWCIIALLALQPVELFCLLTGSTIDHSTLWELYGRINSMHEHGSFLENAITNLRYGFELNFRFNVFSGRLTQLLCLFILGMQLGRQRMFYNEGRNLKIWHNLLVGSVVVVIALSLVDFGELALWLAPIYNLLILLMIVSAVVSAWYAFGGVRKVLHHLCIFGRMSLTNYLLQSVIGCFIFCGYGLACYRLLGVTYAVVIGLGMVLCQYLFCRYWFKSHPRGPLEGIWRKLTWINSERNNNK</sequence>
<dbReference type="RefSeq" id="WP_103915160.1">
    <property type="nucleotide sequence ID" value="NZ_FNUV01000001.1"/>
</dbReference>
<dbReference type="InterPro" id="IPR007349">
    <property type="entry name" value="DUF418"/>
</dbReference>